<name>A0A2S9Y653_9BACT</name>
<reference evidence="2 3" key="1">
    <citation type="submission" date="2018-03" db="EMBL/GenBank/DDBJ databases">
        <title>Draft Genome Sequences of the Obligatory Marine Myxobacteria Enhygromyxa salina SWB007.</title>
        <authorList>
            <person name="Poehlein A."/>
            <person name="Moghaddam J.A."/>
            <person name="Harms H."/>
            <person name="Alanjari M."/>
            <person name="Koenig G.M."/>
            <person name="Daniel R."/>
            <person name="Schaeberle T.F."/>
        </authorList>
    </citation>
    <scope>NUCLEOTIDE SEQUENCE [LARGE SCALE GENOMIC DNA]</scope>
    <source>
        <strain evidence="2 3">SWB007</strain>
    </source>
</reference>
<evidence type="ECO:0000313" key="2">
    <source>
        <dbReference type="EMBL" id="PRQ00565.1"/>
    </source>
</evidence>
<protein>
    <submittedName>
        <fullName evidence="2">Uncharacterized protein</fullName>
    </submittedName>
</protein>
<dbReference type="Proteomes" id="UP000238823">
    <property type="component" value="Unassembled WGS sequence"/>
</dbReference>
<dbReference type="RefSeq" id="WP_106092915.1">
    <property type="nucleotide sequence ID" value="NZ_PVNL01000118.1"/>
</dbReference>
<accession>A0A2S9Y653</accession>
<dbReference type="AlphaFoldDB" id="A0A2S9Y653"/>
<evidence type="ECO:0000256" key="1">
    <source>
        <dbReference type="SAM" id="MobiDB-lite"/>
    </source>
</evidence>
<sequence length="124" mass="13512">MPPLVLALIDSVFALALHHDERARRANPDRESATVRAKITGPEQNSPAPGGLRVRVTVTPKTKPAKRVSFHIDLEEERLLAHELALAELPLDRSGLARLIGELEAWCYAQIPLEAAPNAGVAEQ</sequence>
<evidence type="ECO:0000313" key="3">
    <source>
        <dbReference type="Proteomes" id="UP000238823"/>
    </source>
</evidence>
<comment type="caution">
    <text evidence="2">The sequence shown here is derived from an EMBL/GenBank/DDBJ whole genome shotgun (WGS) entry which is preliminary data.</text>
</comment>
<dbReference type="OrthoDB" id="5521137at2"/>
<organism evidence="2 3">
    <name type="scientific">Enhygromyxa salina</name>
    <dbReference type="NCBI Taxonomy" id="215803"/>
    <lineage>
        <taxon>Bacteria</taxon>
        <taxon>Pseudomonadati</taxon>
        <taxon>Myxococcota</taxon>
        <taxon>Polyangia</taxon>
        <taxon>Nannocystales</taxon>
        <taxon>Nannocystaceae</taxon>
        <taxon>Enhygromyxa</taxon>
    </lineage>
</organism>
<gene>
    <name evidence="2" type="ORF">ENSA7_60590</name>
</gene>
<feature type="compositionally biased region" description="Basic and acidic residues" evidence="1">
    <location>
        <begin position="23"/>
        <end position="33"/>
    </location>
</feature>
<feature type="region of interest" description="Disordered" evidence="1">
    <location>
        <begin position="23"/>
        <end position="53"/>
    </location>
</feature>
<dbReference type="EMBL" id="PVNL01000118">
    <property type="protein sequence ID" value="PRQ00565.1"/>
    <property type="molecule type" value="Genomic_DNA"/>
</dbReference>
<proteinExistence type="predicted"/>